<feature type="compositionally biased region" description="Low complexity" evidence="1">
    <location>
        <begin position="81"/>
        <end position="113"/>
    </location>
</feature>
<evidence type="ECO:0000313" key="2">
    <source>
        <dbReference type="EMBL" id="KAE8396139.1"/>
    </source>
</evidence>
<proteinExistence type="predicted"/>
<name>A0A5N7CQF4_PETAA</name>
<feature type="region of interest" description="Disordered" evidence="1">
    <location>
        <begin position="78"/>
        <end position="114"/>
    </location>
</feature>
<dbReference type="OrthoDB" id="10633635at2759"/>
<evidence type="ECO:0000256" key="1">
    <source>
        <dbReference type="SAM" id="MobiDB-lite"/>
    </source>
</evidence>
<reference evidence="2" key="1">
    <citation type="submission" date="2019-04" db="EMBL/GenBank/DDBJ databases">
        <title>Friends and foes A comparative genomics studyof 23 Aspergillus species from section Flavi.</title>
        <authorList>
            <consortium name="DOE Joint Genome Institute"/>
            <person name="Kjaerbolling I."/>
            <person name="Vesth T."/>
            <person name="Frisvad J.C."/>
            <person name="Nybo J.L."/>
            <person name="Theobald S."/>
            <person name="Kildgaard S."/>
            <person name="Isbrandt T."/>
            <person name="Kuo A."/>
            <person name="Sato A."/>
            <person name="Lyhne E.K."/>
            <person name="Kogle M.E."/>
            <person name="Wiebenga A."/>
            <person name="Kun R.S."/>
            <person name="Lubbers R.J."/>
            <person name="Makela M.R."/>
            <person name="Barry K."/>
            <person name="Chovatia M."/>
            <person name="Clum A."/>
            <person name="Daum C."/>
            <person name="Haridas S."/>
            <person name="He G."/>
            <person name="LaButti K."/>
            <person name="Lipzen A."/>
            <person name="Mondo S."/>
            <person name="Riley R."/>
            <person name="Salamov A."/>
            <person name="Simmons B.A."/>
            <person name="Magnuson J.K."/>
            <person name="Henrissat B."/>
            <person name="Mortensen U.H."/>
            <person name="Larsen T.O."/>
            <person name="Devries R.P."/>
            <person name="Grigoriev I.V."/>
            <person name="Machida M."/>
            <person name="Baker S.E."/>
            <person name="Andersen M.R."/>
        </authorList>
    </citation>
    <scope>NUCLEOTIDE SEQUENCE [LARGE SCALE GENOMIC DNA]</scope>
    <source>
        <strain evidence="2">IBT 14317</strain>
    </source>
</reference>
<gene>
    <name evidence="2" type="ORF">BDV23DRAFT_178196</name>
</gene>
<dbReference type="AlphaFoldDB" id="A0A5N7CQF4"/>
<sequence length="181" mass="18541">MDTPPPRTTSITTPSIPEITIIGGKPYTVTEGTINVDGTTIRLPNLGGSEQVSTTVENVPMAIIPSYSGTMAVPVFPTAKPTSDSGSDPTPSSTSTSTTATTSSAEPAPTSADGVVRWGNKVCAGINVIPSPASLWVVGGKEVIHGAGSRRTRQGPFVIKQKIVKQIWSVSLVAGPGEDVG</sequence>
<dbReference type="Proteomes" id="UP000326877">
    <property type="component" value="Unassembled WGS sequence"/>
</dbReference>
<accession>A0A5N7CQF4</accession>
<protein>
    <submittedName>
        <fullName evidence="2">Uncharacterized protein</fullName>
    </submittedName>
</protein>
<organism evidence="2">
    <name type="scientific">Petromyces alliaceus</name>
    <name type="common">Aspergillus alliaceus</name>
    <dbReference type="NCBI Taxonomy" id="209559"/>
    <lineage>
        <taxon>Eukaryota</taxon>
        <taxon>Fungi</taxon>
        <taxon>Dikarya</taxon>
        <taxon>Ascomycota</taxon>
        <taxon>Pezizomycotina</taxon>
        <taxon>Eurotiomycetes</taxon>
        <taxon>Eurotiomycetidae</taxon>
        <taxon>Eurotiales</taxon>
        <taxon>Aspergillaceae</taxon>
        <taxon>Aspergillus</taxon>
        <taxon>Aspergillus subgen. Circumdati</taxon>
    </lineage>
</organism>
<dbReference type="EMBL" id="ML735216">
    <property type="protein sequence ID" value="KAE8396139.1"/>
    <property type="molecule type" value="Genomic_DNA"/>
</dbReference>